<dbReference type="InterPro" id="IPR003410">
    <property type="entry name" value="HYR_dom"/>
</dbReference>
<feature type="domain" description="HYR" evidence="5">
    <location>
        <begin position="312"/>
        <end position="393"/>
    </location>
</feature>
<dbReference type="InterPro" id="IPR013519">
    <property type="entry name" value="Int_alpha_beta-p"/>
</dbReference>
<evidence type="ECO:0000256" key="2">
    <source>
        <dbReference type="ARBA" id="ARBA00022737"/>
    </source>
</evidence>
<feature type="chain" id="PRO_5013200611" evidence="4">
    <location>
        <begin position="29"/>
        <end position="2064"/>
    </location>
</feature>
<feature type="domain" description="HYR" evidence="5">
    <location>
        <begin position="1493"/>
        <end position="1573"/>
    </location>
</feature>
<dbReference type="GO" id="GO:0007155">
    <property type="term" value="P:cell adhesion"/>
    <property type="evidence" value="ECO:0007669"/>
    <property type="project" value="InterPro"/>
</dbReference>
<dbReference type="InterPro" id="IPR013517">
    <property type="entry name" value="FG-GAP"/>
</dbReference>
<reference evidence="6 7" key="1">
    <citation type="submission" date="2016-11" db="EMBL/GenBank/DDBJ databases">
        <authorList>
            <person name="Jaros S."/>
            <person name="Januszkiewicz K."/>
            <person name="Wedrychowicz H."/>
        </authorList>
    </citation>
    <scope>NUCLEOTIDE SEQUENCE [LARGE SCALE GENOMIC DNA]</scope>
    <source>
        <strain evidence="6 7">DSM 6792</strain>
    </source>
</reference>
<dbReference type="Gene3D" id="2.130.10.130">
    <property type="entry name" value="Integrin alpha, N-terminal"/>
    <property type="match status" value="7"/>
</dbReference>
<keyword evidence="1 4" id="KW-0732">Signal</keyword>
<dbReference type="SUPFAM" id="SSF69318">
    <property type="entry name" value="Integrin alpha N-terminal domain"/>
    <property type="match status" value="4"/>
</dbReference>
<name>A0A1M5W371_FLAJO</name>
<sequence length="2064" mass="221081">MIKFKILTKKAKLVLLFTTFFSFGSIYAQEKDINKSDSNIVTLINKNDFHSVSKTIKITSKKSITKTAKSTADTEPPTLICPPDQKLNCGMPVPSYFDLLTVNDNIDTEIDVTQYPGEGSFFYDGMEIQFTAADDAGNISHCSIIVTAVTPDVTPPTFTCPGSIKLNCGDVIPNYAISPMMNLHDDCSINLKYKMTPAAGTIFYGIPTPVEIEYSDKTGNKSYCNFIITANPDVTKPIISCPSNKKLALGSVLPNYLSEVIVSDNCDASPVVTQSPVAGTAFIPGMTVTMTAIDNSGNSEICAFTIEAITSLDSEPPVISCPVNQELFANSTLPNYVSFLANITDNVTDPFDLVFTQTPSQGTLFTSDTNVKITATDAAGNSSSCTFLVKLKTSTEEINCKTTSFNVSNLNGSNGFTVFGDTKVRESGFSVNTAGDVNNDGIDDFIIGAPGNYNPWYGKDKIYKIIRGAAFVVFGKTTGFPPNIDLGLLDGTNGFSIRNDIPSSNFPETGYDVSSAGDINGDGIDDFMISDPTRQSAYGPEVGHVYVIFGKNGGFPADFNLSTLNGTNGFTLIGNDNYGNVGNAITPVGDINGDGFQDIAVITRGSGAGNGKCIIIYGKNGSFPAIIRVNDIDGTNGFIITGDAIIGKIGKNLSALGDVNGDNIPDIGLGCNDSSQSKLFVVFGRSANFPAVFNISQINGTNGFVVENSETPLYSYAGMAKAGDINGDGINDIFVTSNYILFGRTAFPKTVDLKDLNGSNGFKVTNYFGNNFGYAGDFNGDGIDDCFFNTGILYGKNTWNSIVNLNSISNNEFLKLNIPNIYSHKTAINFAGDVNKDGISDLIIGTSPDSYGSNLKVNWNPGTAYVVFGKKIADTEKPIIADCPANQVLSIGDLIPDYTKSITVTDNCDDKPLIIQTPTAGSVFDGTTVNITLKAVDASGNTSECKFTVALMTSASPVIVCPANQELYVNSLLPNYVHFLEDISDDNTPNYELVFTQTPPVGTLFTTDTNVTITVKDKSANESSCTFLVKLKTETFDLDCNTSSIDGEMLNGSNGLILYGEKAGERAGYTTSGAGDINGDGIQDFLIGAKNYGCYVVFGTDAGFPPNINLGQLNGSNGFKIFDDVLNVPAELAYDVSSAGDINGDGIDDLMLSDRQKLNSGKYFAGTVYLIYGKKTPFAAQLPLSSLDGNNGFRIIGNTYDEFLGTAISNIGDFNNDSYSDIAILSANKGSGGVKKAYIIFGSNTNFPASLNIDDLTSSSSFIIEGDVGQTIEAPGDINGDGIVDLIFSGDFTKYRYVVFGTSGLPGKLNTSSLNGANGFRIENSANTLSTDQYYQVKALGDVNGDSFNDIGIDNYVLFGKSSFPSTFDLKDLNGTNGFKIIINTLEYLHEYSGYGDFNADGMDDIAVVYQNHVYIVYGRNGWNPSINLNTITAADALKIKLPYRTKYSVSYFNDVNKDGIDDILIGSSDTKYTFEPNHNPGISYLIFGSKYTDITAPVIANCPSNQVLNSGDLLPDYVNSITVTDNCDSAPKITQTPVAGWVYDGTNTEVVLLAVDASGNTSECKFEISTTADTNPPVIECISDQTVSCGTEIIPDYLNLVTVTDAEDVNPVLTQNPIAGSAFIDGMTITITAKDVSNNSSICSFKVNASADVTAPVITCIGDQTLSCGSTIPDYTPLVTANDNCDPYPVITQNPPAGSVLTNGMTITITAKDASDNQSNCSFKVNISADVTAPSINCIADQNLNIGDILPDYRTMITAADNCDSNLIITQAPSPGANVMDGMNVTMNVSDNSGNNTSCTFKINFVKDTQAPVFTCIADQMFDCSVSQVPDYTKMIFAADNTDPNPVITQFPLPGTKFSDGMTITIKVSDKSNNISECSFQLFAYPVLVDAGEDIEINEGQFVKLQAVALENGSFSWSPAAGLNNTKVGNPIATPQETTTYTVVFTNKEGCQVEDSVTITVIPLEKDETKYGFSPNGDGINDFWEIDKITDYPENEVLIYSRWGDLVYQTKGYDNSTNVFSGIANKSRNLGASQLPEGTYFFEIRVNQPHHFKKLKGYLVLKR</sequence>
<dbReference type="EMBL" id="FQWH01000022">
    <property type="protein sequence ID" value="SHH81633.1"/>
    <property type="molecule type" value="Genomic_DNA"/>
</dbReference>
<dbReference type="Proteomes" id="UP000184112">
    <property type="component" value="Unassembled WGS sequence"/>
</dbReference>
<dbReference type="PANTHER" id="PTHR24273:SF32">
    <property type="entry name" value="HYALIN"/>
    <property type="match status" value="1"/>
</dbReference>
<dbReference type="PROSITE" id="PS50825">
    <property type="entry name" value="HYR"/>
    <property type="match status" value="5"/>
</dbReference>
<keyword evidence="2" id="KW-0677">Repeat</keyword>
<dbReference type="PRINTS" id="PR01185">
    <property type="entry name" value="INTEGRINA"/>
</dbReference>
<feature type="domain" description="HYR" evidence="5">
    <location>
        <begin position="873"/>
        <end position="953"/>
    </location>
</feature>
<evidence type="ECO:0000256" key="1">
    <source>
        <dbReference type="ARBA" id="ARBA00022729"/>
    </source>
</evidence>
<dbReference type="InterPro" id="IPR026341">
    <property type="entry name" value="T9SS_type_B"/>
</dbReference>
<dbReference type="Pfam" id="PF02494">
    <property type="entry name" value="HYR"/>
    <property type="match status" value="9"/>
</dbReference>
<dbReference type="NCBIfam" id="TIGR04131">
    <property type="entry name" value="Bac_Flav_CTERM"/>
    <property type="match status" value="1"/>
</dbReference>
<keyword evidence="3" id="KW-0325">Glycoprotein</keyword>
<protein>
    <submittedName>
        <fullName evidence="6">Gliding motility-associated C-terminal domain-containing protein</fullName>
    </submittedName>
</protein>
<organism evidence="6 7">
    <name type="scientific">Flavobacterium johnsoniae</name>
    <name type="common">Cytophaga johnsonae</name>
    <dbReference type="NCBI Taxonomy" id="986"/>
    <lineage>
        <taxon>Bacteria</taxon>
        <taxon>Pseudomonadati</taxon>
        <taxon>Bacteroidota</taxon>
        <taxon>Flavobacteriia</taxon>
        <taxon>Flavobacteriales</taxon>
        <taxon>Flavobacteriaceae</taxon>
        <taxon>Flavobacterium</taxon>
    </lineage>
</organism>
<evidence type="ECO:0000313" key="6">
    <source>
        <dbReference type="EMBL" id="SHH81633.1"/>
    </source>
</evidence>
<evidence type="ECO:0000256" key="4">
    <source>
        <dbReference type="SAM" id="SignalP"/>
    </source>
</evidence>
<feature type="domain" description="HYR" evidence="5">
    <location>
        <begin position="72"/>
        <end position="150"/>
    </location>
</feature>
<dbReference type="GO" id="GO:0008305">
    <property type="term" value="C:integrin complex"/>
    <property type="evidence" value="ECO:0007669"/>
    <property type="project" value="InterPro"/>
</dbReference>
<dbReference type="InterPro" id="IPR000413">
    <property type="entry name" value="Integrin_alpha"/>
</dbReference>
<dbReference type="PANTHER" id="PTHR24273">
    <property type="entry name" value="FI04643P-RELATED"/>
    <property type="match status" value="1"/>
</dbReference>
<dbReference type="InterPro" id="IPR028994">
    <property type="entry name" value="Integrin_alpha_N"/>
</dbReference>
<dbReference type="Pfam" id="PF13585">
    <property type="entry name" value="CHU_C"/>
    <property type="match status" value="1"/>
</dbReference>
<dbReference type="RefSeq" id="WP_073411850.1">
    <property type="nucleotide sequence ID" value="NZ_FQWH01000022.1"/>
</dbReference>
<evidence type="ECO:0000313" key="7">
    <source>
        <dbReference type="Proteomes" id="UP000184112"/>
    </source>
</evidence>
<feature type="domain" description="HYR" evidence="5">
    <location>
        <begin position="954"/>
        <end position="1033"/>
    </location>
</feature>
<dbReference type="Pfam" id="PF01839">
    <property type="entry name" value="FG-GAP"/>
    <property type="match status" value="1"/>
</dbReference>
<accession>A0A1M5W371</accession>
<dbReference type="SMART" id="SM00191">
    <property type="entry name" value="Int_alpha"/>
    <property type="match status" value="11"/>
</dbReference>
<gene>
    <name evidence="6" type="ORF">SAMN05444388_12225</name>
</gene>
<evidence type="ECO:0000259" key="5">
    <source>
        <dbReference type="PROSITE" id="PS50825"/>
    </source>
</evidence>
<proteinExistence type="predicted"/>
<feature type="signal peptide" evidence="4">
    <location>
        <begin position="1"/>
        <end position="28"/>
    </location>
</feature>
<evidence type="ECO:0000256" key="3">
    <source>
        <dbReference type="ARBA" id="ARBA00023180"/>
    </source>
</evidence>